<feature type="region of interest" description="Disordered" evidence="7">
    <location>
        <begin position="122"/>
        <end position="160"/>
    </location>
</feature>
<dbReference type="SUPFAM" id="SSF57701">
    <property type="entry name" value="Zn2/Cys6 DNA-binding domain"/>
    <property type="match status" value="1"/>
</dbReference>
<dbReference type="GO" id="GO:0008270">
    <property type="term" value="F:zinc ion binding"/>
    <property type="evidence" value="ECO:0007669"/>
    <property type="project" value="InterPro"/>
</dbReference>
<dbReference type="GO" id="GO:0000981">
    <property type="term" value="F:DNA-binding transcription factor activity, RNA polymerase II-specific"/>
    <property type="evidence" value="ECO:0007669"/>
    <property type="project" value="InterPro"/>
</dbReference>
<dbReference type="PANTHER" id="PTHR31845">
    <property type="entry name" value="FINGER DOMAIN PROTEIN, PUTATIVE-RELATED"/>
    <property type="match status" value="1"/>
</dbReference>
<comment type="subcellular location">
    <subcellularLocation>
        <location evidence="1">Nucleus</location>
    </subcellularLocation>
</comment>
<gene>
    <name evidence="9" type="ORF">A1O3_09248</name>
</gene>
<keyword evidence="6" id="KW-0539">Nucleus</keyword>
<dbReference type="InterPro" id="IPR051089">
    <property type="entry name" value="prtT"/>
</dbReference>
<dbReference type="HOGENOM" id="CLU_006524_0_2_1"/>
<comment type="caution">
    <text evidence="9">The sequence shown here is derived from an EMBL/GenBank/DDBJ whole genome shotgun (WGS) entry which is preliminary data.</text>
</comment>
<dbReference type="eggNOG" id="ENOG502QRSG">
    <property type="taxonomic scope" value="Eukaryota"/>
</dbReference>
<dbReference type="InterPro" id="IPR036864">
    <property type="entry name" value="Zn2-C6_fun-type_DNA-bd_sf"/>
</dbReference>
<dbReference type="InterPro" id="IPR001138">
    <property type="entry name" value="Zn2Cys6_DnaBD"/>
</dbReference>
<dbReference type="RefSeq" id="XP_007737532.1">
    <property type="nucleotide sequence ID" value="XM_007739342.1"/>
</dbReference>
<dbReference type="Pfam" id="PF04082">
    <property type="entry name" value="Fungal_trans"/>
    <property type="match status" value="1"/>
</dbReference>
<dbReference type="Proteomes" id="UP000019478">
    <property type="component" value="Unassembled WGS sequence"/>
</dbReference>
<dbReference type="PANTHER" id="PTHR31845:SF39">
    <property type="entry name" value="TRANSCRIPTION FACTOR PBCR-RELATED"/>
    <property type="match status" value="1"/>
</dbReference>
<dbReference type="CDD" id="cd00067">
    <property type="entry name" value="GAL4"/>
    <property type="match status" value="1"/>
</dbReference>
<accession>W9XC74</accession>
<keyword evidence="3" id="KW-0805">Transcription regulation</keyword>
<reference evidence="9 10" key="1">
    <citation type="submission" date="2013-03" db="EMBL/GenBank/DDBJ databases">
        <title>The Genome Sequence of Capronia epimyces CBS 606.96.</title>
        <authorList>
            <consortium name="The Broad Institute Genomics Platform"/>
            <person name="Cuomo C."/>
            <person name="de Hoog S."/>
            <person name="Gorbushina A."/>
            <person name="Walker B."/>
            <person name="Young S.K."/>
            <person name="Zeng Q."/>
            <person name="Gargeya S."/>
            <person name="Fitzgerald M."/>
            <person name="Haas B."/>
            <person name="Abouelleil A."/>
            <person name="Allen A.W."/>
            <person name="Alvarado L."/>
            <person name="Arachchi H.M."/>
            <person name="Berlin A.M."/>
            <person name="Chapman S.B."/>
            <person name="Gainer-Dewar J."/>
            <person name="Goldberg J."/>
            <person name="Griggs A."/>
            <person name="Gujja S."/>
            <person name="Hansen M."/>
            <person name="Howarth C."/>
            <person name="Imamovic A."/>
            <person name="Ireland A."/>
            <person name="Larimer J."/>
            <person name="McCowan C."/>
            <person name="Murphy C."/>
            <person name="Pearson M."/>
            <person name="Poon T.W."/>
            <person name="Priest M."/>
            <person name="Roberts A."/>
            <person name="Saif S."/>
            <person name="Shea T."/>
            <person name="Sisk P."/>
            <person name="Sykes S."/>
            <person name="Wortman J."/>
            <person name="Nusbaum C."/>
            <person name="Birren B."/>
        </authorList>
    </citation>
    <scope>NUCLEOTIDE SEQUENCE [LARGE SCALE GENOMIC DNA]</scope>
    <source>
        <strain evidence="9 10">CBS 606.96</strain>
    </source>
</reference>
<dbReference type="CDD" id="cd12148">
    <property type="entry name" value="fungal_TF_MHR"/>
    <property type="match status" value="1"/>
</dbReference>
<dbReference type="OrthoDB" id="8062037at2759"/>
<evidence type="ECO:0000256" key="1">
    <source>
        <dbReference type="ARBA" id="ARBA00004123"/>
    </source>
</evidence>
<dbReference type="PROSITE" id="PS00463">
    <property type="entry name" value="ZN2_CY6_FUNGAL_1"/>
    <property type="match status" value="1"/>
</dbReference>
<keyword evidence="5" id="KW-0804">Transcription</keyword>
<keyword evidence="4" id="KW-0238">DNA-binding</keyword>
<sequence length="707" mass="79605">MDADGSSPSQLLRSAETLAALAGLHRRESQNRSQSPDSLVEEEASGSDQPKRPKRARACVACRNMKIRCLPVEGQEACSSCAKVNRHCVMPGPPRKRQRTVHKVAELEKKINALTEALLSRGQQADLPSIQTSPEKDPATTSASSDLPRTEATTNTSLDYDAQVMEKVLPQSPEFERPCPADDLEPRVGEPYVDVIDQGLVTMQCATVIFNYWMQKYSKISPIVVFPPGTEAQVVRTRRPMTFLAILSVVSPLIEPSVQPDLSVELNRQLSERVLFHGERSLDLTQALMFHYQYYLRPRGARDLAFNQYIHSAIVMCLDLGIGKRSKIDQTRSPAERTELARTWLGAYTCAIAVSTILRIPPFIKFNSRVEECLDILANSPYALPSDKWLCDLVRLFHIAEEVSVVFNMDDPGAELNFTEPRIQHQLKYFQHQLRLWENSVGTDVDVDPRLVQHHAACISLYTHEIALHYDHNVDDFRPGSLFAGDRRGPDSLTSSHVQALTTVYESCHQVLDVWLSLEIPYARALPNTYIVWNAYAMVVLIKLHWIVHGSESQIGNIFLPDLRTEYYLDAIIQQLAEMSAHGHSPFAEAFGFVFKKLKTWYQHRGGRFADEPAGGENSLRSNRASSILQKDPSTIIRTARDDSYTTMPAILPGQWSGPDKMGSNLNAAYDAASYGNTNWDQFNFSSEEMDLFDVYMNNTGWMGYFL</sequence>
<dbReference type="GO" id="GO:0005634">
    <property type="term" value="C:nucleus"/>
    <property type="evidence" value="ECO:0007669"/>
    <property type="project" value="UniProtKB-SubCell"/>
</dbReference>
<evidence type="ECO:0000259" key="8">
    <source>
        <dbReference type="PROSITE" id="PS50048"/>
    </source>
</evidence>
<evidence type="ECO:0000313" key="10">
    <source>
        <dbReference type="Proteomes" id="UP000019478"/>
    </source>
</evidence>
<keyword evidence="2" id="KW-0479">Metal-binding</keyword>
<feature type="domain" description="Zn(2)-C6 fungal-type" evidence="8">
    <location>
        <begin position="58"/>
        <end position="90"/>
    </location>
</feature>
<dbReference type="EMBL" id="AMGY01000009">
    <property type="protein sequence ID" value="EXJ78087.1"/>
    <property type="molecule type" value="Genomic_DNA"/>
</dbReference>
<dbReference type="PROSITE" id="PS50048">
    <property type="entry name" value="ZN2_CY6_FUNGAL_2"/>
    <property type="match status" value="1"/>
</dbReference>
<dbReference type="Gene3D" id="4.10.240.10">
    <property type="entry name" value="Zn(2)-C6 fungal-type DNA-binding domain"/>
    <property type="match status" value="1"/>
</dbReference>
<evidence type="ECO:0000256" key="4">
    <source>
        <dbReference type="ARBA" id="ARBA00023125"/>
    </source>
</evidence>
<name>W9XC74_9EURO</name>
<dbReference type="SMART" id="SM00066">
    <property type="entry name" value="GAL4"/>
    <property type="match status" value="1"/>
</dbReference>
<dbReference type="InterPro" id="IPR007219">
    <property type="entry name" value="XnlR_reg_dom"/>
</dbReference>
<dbReference type="AlphaFoldDB" id="W9XC74"/>
<evidence type="ECO:0000256" key="2">
    <source>
        <dbReference type="ARBA" id="ARBA00022723"/>
    </source>
</evidence>
<proteinExistence type="predicted"/>
<evidence type="ECO:0000313" key="9">
    <source>
        <dbReference type="EMBL" id="EXJ78087.1"/>
    </source>
</evidence>
<protein>
    <recommendedName>
        <fullName evidence="8">Zn(2)-C6 fungal-type domain-containing protein</fullName>
    </recommendedName>
</protein>
<dbReference type="GO" id="GO:0000976">
    <property type="term" value="F:transcription cis-regulatory region binding"/>
    <property type="evidence" value="ECO:0007669"/>
    <property type="project" value="TreeGrafter"/>
</dbReference>
<feature type="region of interest" description="Disordered" evidence="7">
    <location>
        <begin position="23"/>
        <end position="56"/>
    </location>
</feature>
<keyword evidence="10" id="KW-1185">Reference proteome</keyword>
<evidence type="ECO:0000256" key="7">
    <source>
        <dbReference type="SAM" id="MobiDB-lite"/>
    </source>
</evidence>
<evidence type="ECO:0000256" key="3">
    <source>
        <dbReference type="ARBA" id="ARBA00023015"/>
    </source>
</evidence>
<evidence type="ECO:0000256" key="5">
    <source>
        <dbReference type="ARBA" id="ARBA00023163"/>
    </source>
</evidence>
<dbReference type="STRING" id="1182542.W9XC74"/>
<evidence type="ECO:0000256" key="6">
    <source>
        <dbReference type="ARBA" id="ARBA00023242"/>
    </source>
</evidence>
<organism evidence="9 10">
    <name type="scientific">Capronia epimyces CBS 606.96</name>
    <dbReference type="NCBI Taxonomy" id="1182542"/>
    <lineage>
        <taxon>Eukaryota</taxon>
        <taxon>Fungi</taxon>
        <taxon>Dikarya</taxon>
        <taxon>Ascomycota</taxon>
        <taxon>Pezizomycotina</taxon>
        <taxon>Eurotiomycetes</taxon>
        <taxon>Chaetothyriomycetidae</taxon>
        <taxon>Chaetothyriales</taxon>
        <taxon>Herpotrichiellaceae</taxon>
        <taxon>Capronia</taxon>
    </lineage>
</organism>
<feature type="compositionally biased region" description="Polar residues" evidence="7">
    <location>
        <begin position="129"/>
        <end position="158"/>
    </location>
</feature>
<dbReference type="GeneID" id="19173332"/>
<dbReference type="Pfam" id="PF00172">
    <property type="entry name" value="Zn_clus"/>
    <property type="match status" value="1"/>
</dbReference>
<dbReference type="GO" id="GO:0006351">
    <property type="term" value="P:DNA-templated transcription"/>
    <property type="evidence" value="ECO:0007669"/>
    <property type="project" value="InterPro"/>
</dbReference>